<feature type="domain" description="RNA polymerase sigma factor 70 region 4 type 2" evidence="7">
    <location>
        <begin position="118"/>
        <end position="170"/>
    </location>
</feature>
<dbReference type="InterPro" id="IPR013324">
    <property type="entry name" value="RNA_pol_sigma_r3/r4-like"/>
</dbReference>
<evidence type="ECO:0000313" key="9">
    <source>
        <dbReference type="Proteomes" id="UP000234789"/>
    </source>
</evidence>
<proteinExistence type="inferred from homology"/>
<dbReference type="PANTHER" id="PTHR43133:SF51">
    <property type="entry name" value="RNA POLYMERASE SIGMA FACTOR"/>
    <property type="match status" value="1"/>
</dbReference>
<evidence type="ECO:0000313" key="8">
    <source>
        <dbReference type="EMBL" id="PLT48468.1"/>
    </source>
</evidence>
<dbReference type="GO" id="GO:0003677">
    <property type="term" value="F:DNA binding"/>
    <property type="evidence" value="ECO:0007669"/>
    <property type="project" value="InterPro"/>
</dbReference>
<dbReference type="Gene3D" id="1.10.10.10">
    <property type="entry name" value="Winged helix-like DNA-binding domain superfamily/Winged helix DNA-binding domain"/>
    <property type="match status" value="1"/>
</dbReference>
<comment type="caution">
    <text evidence="8">The sequence shown here is derived from an EMBL/GenBank/DDBJ whole genome shotgun (WGS) entry which is preliminary data.</text>
</comment>
<keyword evidence="3" id="KW-0731">Sigma factor</keyword>
<evidence type="ECO:0000256" key="4">
    <source>
        <dbReference type="ARBA" id="ARBA00023163"/>
    </source>
</evidence>
<evidence type="ECO:0000256" key="2">
    <source>
        <dbReference type="ARBA" id="ARBA00023015"/>
    </source>
</evidence>
<dbReference type="NCBIfam" id="TIGR02937">
    <property type="entry name" value="sigma70-ECF"/>
    <property type="match status" value="1"/>
</dbReference>
<dbReference type="Pfam" id="PF08281">
    <property type="entry name" value="Sigma70_r4_2"/>
    <property type="match status" value="1"/>
</dbReference>
<evidence type="ECO:0000256" key="3">
    <source>
        <dbReference type="ARBA" id="ARBA00023082"/>
    </source>
</evidence>
<dbReference type="GO" id="GO:0016987">
    <property type="term" value="F:sigma factor activity"/>
    <property type="evidence" value="ECO:0007669"/>
    <property type="project" value="UniProtKB-KW"/>
</dbReference>
<keyword evidence="4" id="KW-0804">Transcription</keyword>
<dbReference type="InterPro" id="IPR013325">
    <property type="entry name" value="RNA_pol_sigma_r2"/>
</dbReference>
<dbReference type="RefSeq" id="WP_228551720.1">
    <property type="nucleotide sequence ID" value="NZ_BIMM01000023.1"/>
</dbReference>
<comment type="similarity">
    <text evidence="1">Belongs to the sigma-70 factor family. ECF subfamily.</text>
</comment>
<gene>
    <name evidence="8" type="ORF">B8V81_0600</name>
</gene>
<keyword evidence="9" id="KW-1185">Reference proteome</keyword>
<dbReference type="AlphaFoldDB" id="A0A2N5NDT0"/>
<evidence type="ECO:0000259" key="7">
    <source>
        <dbReference type="Pfam" id="PF08281"/>
    </source>
</evidence>
<dbReference type="InterPro" id="IPR013249">
    <property type="entry name" value="RNA_pol_sigma70_r4_t2"/>
</dbReference>
<feature type="region of interest" description="Disordered" evidence="5">
    <location>
        <begin position="95"/>
        <end position="115"/>
    </location>
</feature>
<evidence type="ECO:0000256" key="1">
    <source>
        <dbReference type="ARBA" id="ARBA00010641"/>
    </source>
</evidence>
<organism evidence="8 9">
    <name type="scientific">Paenibacillus pasadenensis</name>
    <dbReference type="NCBI Taxonomy" id="217090"/>
    <lineage>
        <taxon>Bacteria</taxon>
        <taxon>Bacillati</taxon>
        <taxon>Bacillota</taxon>
        <taxon>Bacilli</taxon>
        <taxon>Bacillales</taxon>
        <taxon>Paenibacillaceae</taxon>
        <taxon>Paenibacillus</taxon>
    </lineage>
</organism>
<accession>A0A2N5NDT0</accession>
<dbReference type="EMBL" id="NFEZ01000001">
    <property type="protein sequence ID" value="PLT48468.1"/>
    <property type="molecule type" value="Genomic_DNA"/>
</dbReference>
<dbReference type="PANTHER" id="PTHR43133">
    <property type="entry name" value="RNA POLYMERASE ECF-TYPE SIGMA FACTO"/>
    <property type="match status" value="1"/>
</dbReference>
<protein>
    <submittedName>
        <fullName evidence="8">RNA polymerase ECF-type sigma factor</fullName>
    </submittedName>
</protein>
<reference evidence="8 9" key="1">
    <citation type="submission" date="2017-05" db="EMBL/GenBank/DDBJ databases">
        <title>Functional genome analysis of Paenibacillus pasadenensis strain R16: insights on endophytic life style and antifungal activity.</title>
        <authorList>
            <person name="Passera A."/>
            <person name="Marcolungo L."/>
            <person name="Casati P."/>
            <person name="Brasca M."/>
            <person name="Quaglino F."/>
            <person name="Delledonne M."/>
        </authorList>
    </citation>
    <scope>NUCLEOTIDE SEQUENCE [LARGE SCALE GENOMIC DNA]</scope>
    <source>
        <strain evidence="8 9">R16</strain>
    </source>
</reference>
<dbReference type="GO" id="GO:0006352">
    <property type="term" value="P:DNA-templated transcription initiation"/>
    <property type="evidence" value="ECO:0007669"/>
    <property type="project" value="InterPro"/>
</dbReference>
<dbReference type="Pfam" id="PF04542">
    <property type="entry name" value="Sigma70_r2"/>
    <property type="match status" value="1"/>
</dbReference>
<evidence type="ECO:0000256" key="5">
    <source>
        <dbReference type="SAM" id="MobiDB-lite"/>
    </source>
</evidence>
<dbReference type="SUPFAM" id="SSF88659">
    <property type="entry name" value="Sigma3 and sigma4 domains of RNA polymerase sigma factors"/>
    <property type="match status" value="1"/>
</dbReference>
<dbReference type="SUPFAM" id="SSF88946">
    <property type="entry name" value="Sigma2 domain of RNA polymerase sigma factors"/>
    <property type="match status" value="1"/>
</dbReference>
<feature type="domain" description="RNA polymerase sigma-70 region 2" evidence="6">
    <location>
        <begin position="36"/>
        <end position="97"/>
    </location>
</feature>
<keyword evidence="2" id="KW-0805">Transcription regulation</keyword>
<dbReference type="Proteomes" id="UP000234789">
    <property type="component" value="Unassembled WGS sequence"/>
</dbReference>
<dbReference type="CDD" id="cd06171">
    <property type="entry name" value="Sigma70_r4"/>
    <property type="match status" value="1"/>
</dbReference>
<dbReference type="InterPro" id="IPR014284">
    <property type="entry name" value="RNA_pol_sigma-70_dom"/>
</dbReference>
<dbReference type="InterPro" id="IPR039425">
    <property type="entry name" value="RNA_pol_sigma-70-like"/>
</dbReference>
<name>A0A2N5NDT0_9BACL</name>
<dbReference type="InterPro" id="IPR007627">
    <property type="entry name" value="RNA_pol_sigma70_r2"/>
</dbReference>
<dbReference type="Gene3D" id="1.10.1740.10">
    <property type="match status" value="1"/>
</dbReference>
<dbReference type="InterPro" id="IPR036388">
    <property type="entry name" value="WH-like_DNA-bd_sf"/>
</dbReference>
<sequence length="183" mass="20790">MSERMEQRGQEAAELVRRAQKGEDEAFLELMAGAKEQLLRIALAYLRDEEAALECLQETTCRAYAALGRLRQPEHVRTWLVRILLSACADERRRRKRQQPVPVVPESAAGGEHPGARLELEEAVAGLEPKLRQLVLLKYAEDMTVADIARTLEKPEGTIKTWLNRALRQLRRERGAKEGMEHG</sequence>
<evidence type="ECO:0000259" key="6">
    <source>
        <dbReference type="Pfam" id="PF04542"/>
    </source>
</evidence>